<dbReference type="SUPFAM" id="SSF52833">
    <property type="entry name" value="Thioredoxin-like"/>
    <property type="match status" value="1"/>
</dbReference>
<dbReference type="AlphaFoldDB" id="A0A0D2M977"/>
<reference evidence="2 3" key="1">
    <citation type="journal article" date="2013" name="BMC Genomics">
        <title>Reconstruction of the lipid metabolism for the microalga Monoraphidium neglectum from its genome sequence reveals characteristics suitable for biofuel production.</title>
        <authorList>
            <person name="Bogen C."/>
            <person name="Al-Dilaimi A."/>
            <person name="Albersmeier A."/>
            <person name="Wichmann J."/>
            <person name="Grundmann M."/>
            <person name="Rupp O."/>
            <person name="Lauersen K.J."/>
            <person name="Blifernez-Klassen O."/>
            <person name="Kalinowski J."/>
            <person name="Goesmann A."/>
            <person name="Mussgnug J.H."/>
            <person name="Kruse O."/>
        </authorList>
    </citation>
    <scope>NUCLEOTIDE SEQUENCE [LARGE SCALE GENOMIC DNA]</scope>
    <source>
        <strain evidence="2 3">SAG 48.87</strain>
    </source>
</reference>
<proteinExistence type="predicted"/>
<dbReference type="RefSeq" id="XP_013896586.1">
    <property type="nucleotide sequence ID" value="XM_014041132.1"/>
</dbReference>
<keyword evidence="1" id="KW-0175">Coiled coil</keyword>
<evidence type="ECO:0000256" key="1">
    <source>
        <dbReference type="SAM" id="Coils"/>
    </source>
</evidence>
<keyword evidence="3" id="KW-1185">Reference proteome</keyword>
<gene>
    <name evidence="2" type="ORF">MNEG_10396</name>
</gene>
<evidence type="ECO:0000313" key="3">
    <source>
        <dbReference type="Proteomes" id="UP000054498"/>
    </source>
</evidence>
<dbReference type="EMBL" id="KK102516">
    <property type="protein sequence ID" value="KIY97566.1"/>
    <property type="molecule type" value="Genomic_DNA"/>
</dbReference>
<dbReference type="OrthoDB" id="10263751at2759"/>
<dbReference type="KEGG" id="mng:MNEG_10396"/>
<evidence type="ECO:0000313" key="2">
    <source>
        <dbReference type="EMBL" id="KIY97566.1"/>
    </source>
</evidence>
<dbReference type="STRING" id="145388.A0A0D2M977"/>
<accession>A0A0D2M977</accession>
<name>A0A0D2M977_9CHLO</name>
<protein>
    <submittedName>
        <fullName evidence="2">Thioredoxin-like protein</fullName>
    </submittedName>
</protein>
<dbReference type="GeneID" id="25727554"/>
<dbReference type="Proteomes" id="UP000054498">
    <property type="component" value="Unassembled WGS sequence"/>
</dbReference>
<dbReference type="Gene3D" id="3.40.30.10">
    <property type="entry name" value="Glutaredoxin"/>
    <property type="match status" value="1"/>
</dbReference>
<feature type="coiled-coil region" evidence="1">
    <location>
        <begin position="75"/>
        <end position="105"/>
    </location>
</feature>
<dbReference type="CDD" id="cd02947">
    <property type="entry name" value="TRX_family"/>
    <property type="match status" value="1"/>
</dbReference>
<organism evidence="2 3">
    <name type="scientific">Monoraphidium neglectum</name>
    <dbReference type="NCBI Taxonomy" id="145388"/>
    <lineage>
        <taxon>Eukaryota</taxon>
        <taxon>Viridiplantae</taxon>
        <taxon>Chlorophyta</taxon>
        <taxon>core chlorophytes</taxon>
        <taxon>Chlorophyceae</taxon>
        <taxon>CS clade</taxon>
        <taxon>Sphaeropleales</taxon>
        <taxon>Selenastraceae</taxon>
        <taxon>Monoraphidium</taxon>
    </lineage>
</organism>
<sequence>MKKYMYIAEQWPDVVLLQIFGDESPDTRKMMVSMKVKVTPTFTLYRGGSAVATVSGVSEVKLLRAMVDQMQPRELEGHEEDLLELEVAEAELAAQEEAERKLKDAAAH</sequence>
<dbReference type="InterPro" id="IPR036249">
    <property type="entry name" value="Thioredoxin-like_sf"/>
</dbReference>